<protein>
    <submittedName>
        <fullName evidence="1">Uncharacterized protein</fullName>
    </submittedName>
</protein>
<dbReference type="AlphaFoldDB" id="A0ABD3A385"/>
<sequence>MSSCKSSCSIQVKVASNASQAFKVMPPWSVASQVAPSKPKLIQLQASIQGNVSLESCKSSDSIQVEVALTTRQAFKVMSLWRVSSKVTPYKSRLLQLQGLHSR</sequence>
<name>A0ABD3A385_9GENT</name>
<comment type="caution">
    <text evidence="1">The sequence shown here is derived from an EMBL/GenBank/DDBJ whole genome shotgun (WGS) entry which is preliminary data.</text>
</comment>
<keyword evidence="2" id="KW-1185">Reference proteome</keyword>
<organism evidence="1 2">
    <name type="scientific">Cinchona calisaya</name>
    <dbReference type="NCBI Taxonomy" id="153742"/>
    <lineage>
        <taxon>Eukaryota</taxon>
        <taxon>Viridiplantae</taxon>
        <taxon>Streptophyta</taxon>
        <taxon>Embryophyta</taxon>
        <taxon>Tracheophyta</taxon>
        <taxon>Spermatophyta</taxon>
        <taxon>Magnoliopsida</taxon>
        <taxon>eudicotyledons</taxon>
        <taxon>Gunneridae</taxon>
        <taxon>Pentapetalae</taxon>
        <taxon>asterids</taxon>
        <taxon>lamiids</taxon>
        <taxon>Gentianales</taxon>
        <taxon>Rubiaceae</taxon>
        <taxon>Cinchonoideae</taxon>
        <taxon>Cinchoneae</taxon>
        <taxon>Cinchona</taxon>
    </lineage>
</organism>
<reference evidence="1 2" key="1">
    <citation type="submission" date="2024-11" db="EMBL/GenBank/DDBJ databases">
        <title>A near-complete genome assembly of Cinchona calisaya.</title>
        <authorList>
            <person name="Lian D.C."/>
            <person name="Zhao X.W."/>
            <person name="Wei L."/>
        </authorList>
    </citation>
    <scope>NUCLEOTIDE SEQUENCE [LARGE SCALE GENOMIC DNA]</scope>
    <source>
        <tissue evidence="1">Nenye</tissue>
    </source>
</reference>
<dbReference type="EMBL" id="JBJUIK010000006">
    <property type="protein sequence ID" value="KAL3525000.1"/>
    <property type="molecule type" value="Genomic_DNA"/>
</dbReference>
<evidence type="ECO:0000313" key="2">
    <source>
        <dbReference type="Proteomes" id="UP001630127"/>
    </source>
</evidence>
<evidence type="ECO:0000313" key="1">
    <source>
        <dbReference type="EMBL" id="KAL3525000.1"/>
    </source>
</evidence>
<dbReference type="Proteomes" id="UP001630127">
    <property type="component" value="Unassembled WGS sequence"/>
</dbReference>
<proteinExistence type="predicted"/>
<gene>
    <name evidence="1" type="ORF">ACH5RR_013372</name>
</gene>
<accession>A0ABD3A385</accession>